<keyword evidence="4" id="KW-0496">Mitochondrion</keyword>
<keyword evidence="3 4" id="KW-0143">Chaperone</keyword>
<evidence type="ECO:0000256" key="3">
    <source>
        <dbReference type="ARBA" id="ARBA00023186"/>
    </source>
</evidence>
<reference evidence="7 8" key="1">
    <citation type="submission" date="2018-05" db="EMBL/GenBank/DDBJ databases">
        <title>Genome sequencing and assembly of the regulated plant pathogen Lachnellula willkommii and related sister species for the development of diagnostic species identification markers.</title>
        <authorList>
            <person name="Giroux E."/>
            <person name="Bilodeau G."/>
        </authorList>
    </citation>
    <scope>NUCLEOTIDE SEQUENCE [LARGE SCALE GENOMIC DNA]</scope>
    <source>
        <strain evidence="7 8">CBS 185.66</strain>
    </source>
</reference>
<dbReference type="GO" id="GO:0000774">
    <property type="term" value="F:adenyl-nucleotide exchange factor activity"/>
    <property type="evidence" value="ECO:0007669"/>
    <property type="project" value="InterPro"/>
</dbReference>
<dbReference type="PROSITE" id="PS01071">
    <property type="entry name" value="GRPE"/>
    <property type="match status" value="1"/>
</dbReference>
<dbReference type="PANTHER" id="PTHR21237">
    <property type="entry name" value="GRPE PROTEIN"/>
    <property type="match status" value="1"/>
</dbReference>
<feature type="compositionally biased region" description="Basic and acidic residues" evidence="6">
    <location>
        <begin position="76"/>
        <end position="100"/>
    </location>
</feature>
<dbReference type="GO" id="GO:0051087">
    <property type="term" value="F:protein-folding chaperone binding"/>
    <property type="evidence" value="ECO:0007669"/>
    <property type="project" value="InterPro"/>
</dbReference>
<dbReference type="InterPro" id="IPR000740">
    <property type="entry name" value="GrpE"/>
</dbReference>
<comment type="function">
    <text evidence="4">Essential component of the PAM complex, a complex required for the translocation of transit peptide-containing proteins from the inner membrane into the mitochondrial matrix in an ATP-dependent manner.</text>
</comment>
<dbReference type="SUPFAM" id="SSF58014">
    <property type="entry name" value="Coiled-coil domain of nucleotide exchange factor GrpE"/>
    <property type="match status" value="1"/>
</dbReference>
<evidence type="ECO:0000256" key="4">
    <source>
        <dbReference type="RuleBase" id="RU000640"/>
    </source>
</evidence>
<dbReference type="EMBL" id="QGMH01000218">
    <property type="protein sequence ID" value="TVY22904.1"/>
    <property type="molecule type" value="Genomic_DNA"/>
</dbReference>
<dbReference type="Proteomes" id="UP000431533">
    <property type="component" value="Unassembled WGS sequence"/>
</dbReference>
<dbReference type="SUPFAM" id="SSF51064">
    <property type="entry name" value="Head domain of nucleotide exchange factor GrpE"/>
    <property type="match status" value="1"/>
</dbReference>
<accession>A0A8H8QUC6</accession>
<evidence type="ECO:0000313" key="8">
    <source>
        <dbReference type="Proteomes" id="UP000431533"/>
    </source>
</evidence>
<dbReference type="PANTHER" id="PTHR21237:SF23">
    <property type="entry name" value="GRPE PROTEIN HOMOLOG, MITOCHONDRIAL"/>
    <property type="match status" value="1"/>
</dbReference>
<sequence>MSEKNVELQISYDTINTQQNTLDLTMIQRTLIRHTRALSSSIRSAPRTAISRPQFIPANRLPARPLASARWYATEPEAKKDSEPAAAEGKTEAKTEDPVKKELEVKEREIIDLKDKYVRSVAEFRNLQERTKRDMQAAKDFAIQKFAKDLVDSVDNLDRALTTVPHEKLNASEKSEHLQDLVSLYEGLKMTEGILMSTLKKHGLERFDPSVEGEKFNPNEHEATFMTPMESKEDNTVFLTQQKGFKLNGRVLRAAKVGVVKNS</sequence>
<evidence type="ECO:0000256" key="1">
    <source>
        <dbReference type="ARBA" id="ARBA00004305"/>
    </source>
</evidence>
<evidence type="ECO:0000313" key="7">
    <source>
        <dbReference type="EMBL" id="TVY22904.1"/>
    </source>
</evidence>
<dbReference type="GeneID" id="41988314"/>
<evidence type="ECO:0000256" key="2">
    <source>
        <dbReference type="ARBA" id="ARBA00009054"/>
    </source>
</evidence>
<dbReference type="GO" id="GO:0051082">
    <property type="term" value="F:unfolded protein binding"/>
    <property type="evidence" value="ECO:0007669"/>
    <property type="project" value="TreeGrafter"/>
</dbReference>
<dbReference type="HAMAP" id="MF_01151">
    <property type="entry name" value="GrpE"/>
    <property type="match status" value="1"/>
</dbReference>
<keyword evidence="8" id="KW-1185">Reference proteome</keyword>
<comment type="caution">
    <text evidence="7">The sequence shown here is derived from an EMBL/GenBank/DDBJ whole genome shotgun (WGS) entry which is preliminary data.</text>
</comment>
<dbReference type="GO" id="GO:0030150">
    <property type="term" value="P:protein import into mitochondrial matrix"/>
    <property type="evidence" value="ECO:0007669"/>
    <property type="project" value="TreeGrafter"/>
</dbReference>
<organism evidence="7 8">
    <name type="scientific">Lachnellula hyalina</name>
    <dbReference type="NCBI Taxonomy" id="1316788"/>
    <lineage>
        <taxon>Eukaryota</taxon>
        <taxon>Fungi</taxon>
        <taxon>Dikarya</taxon>
        <taxon>Ascomycota</taxon>
        <taxon>Pezizomycotina</taxon>
        <taxon>Leotiomycetes</taxon>
        <taxon>Helotiales</taxon>
        <taxon>Lachnaceae</taxon>
        <taxon>Lachnellula</taxon>
    </lineage>
</organism>
<proteinExistence type="inferred from homology"/>
<dbReference type="FunFam" id="2.30.22.10:FF:000002">
    <property type="entry name" value="GrpE protein homolog"/>
    <property type="match status" value="1"/>
</dbReference>
<dbReference type="Gene3D" id="2.30.22.10">
    <property type="entry name" value="Head domain of nucleotide exchange factor GrpE"/>
    <property type="match status" value="1"/>
</dbReference>
<dbReference type="Gene3D" id="3.90.20.20">
    <property type="match status" value="1"/>
</dbReference>
<gene>
    <name evidence="7" type="primary">grpe</name>
    <name evidence="7" type="ORF">LHYA1_G008116</name>
</gene>
<comment type="similarity">
    <text evidence="2 5">Belongs to the GrpE family.</text>
</comment>
<protein>
    <recommendedName>
        <fullName evidence="4">GrpE protein homolog</fullName>
    </recommendedName>
</protein>
<evidence type="ECO:0000256" key="6">
    <source>
        <dbReference type="SAM" id="MobiDB-lite"/>
    </source>
</evidence>
<dbReference type="RefSeq" id="XP_031001692.1">
    <property type="nucleotide sequence ID" value="XM_031153037.1"/>
</dbReference>
<comment type="subcellular location">
    <subcellularLocation>
        <location evidence="1 4">Mitochondrion matrix</location>
    </subcellularLocation>
</comment>
<dbReference type="OrthoDB" id="201635at2759"/>
<evidence type="ECO:0000256" key="5">
    <source>
        <dbReference type="RuleBase" id="RU004478"/>
    </source>
</evidence>
<dbReference type="InterPro" id="IPR009012">
    <property type="entry name" value="GrpE_head"/>
</dbReference>
<feature type="region of interest" description="Disordered" evidence="6">
    <location>
        <begin position="75"/>
        <end position="100"/>
    </location>
</feature>
<dbReference type="GO" id="GO:0001405">
    <property type="term" value="C:PAM complex, Tim23 associated import motor"/>
    <property type="evidence" value="ECO:0007669"/>
    <property type="project" value="TreeGrafter"/>
</dbReference>
<dbReference type="GO" id="GO:0042803">
    <property type="term" value="F:protein homodimerization activity"/>
    <property type="evidence" value="ECO:0007669"/>
    <property type="project" value="InterPro"/>
</dbReference>
<dbReference type="CDD" id="cd00446">
    <property type="entry name" value="GrpE"/>
    <property type="match status" value="1"/>
</dbReference>
<dbReference type="FunFam" id="3.90.20.20:FF:000013">
    <property type="entry name" value="GrpE protein homolog"/>
    <property type="match status" value="1"/>
</dbReference>
<dbReference type="Pfam" id="PF01025">
    <property type="entry name" value="GrpE"/>
    <property type="match status" value="1"/>
</dbReference>
<name>A0A8H8QUC6_9HELO</name>
<dbReference type="InterPro" id="IPR013805">
    <property type="entry name" value="GrpE_CC"/>
</dbReference>
<dbReference type="PRINTS" id="PR00773">
    <property type="entry name" value="GRPEPROTEIN"/>
</dbReference>
<dbReference type="AlphaFoldDB" id="A0A8H8QUC6"/>
<dbReference type="GO" id="GO:0006457">
    <property type="term" value="P:protein folding"/>
    <property type="evidence" value="ECO:0007669"/>
    <property type="project" value="InterPro"/>
</dbReference>